<dbReference type="RefSeq" id="XP_033384436.1">
    <property type="nucleotide sequence ID" value="XM_033527979.1"/>
</dbReference>
<evidence type="ECO:0000313" key="3">
    <source>
        <dbReference type="Proteomes" id="UP000799778"/>
    </source>
</evidence>
<proteinExistence type="predicted"/>
<evidence type="ECO:0000256" key="1">
    <source>
        <dbReference type="SAM" id="MobiDB-lite"/>
    </source>
</evidence>
<organism evidence="2 3">
    <name type="scientific">Aaosphaeria arxii CBS 175.79</name>
    <dbReference type="NCBI Taxonomy" id="1450172"/>
    <lineage>
        <taxon>Eukaryota</taxon>
        <taxon>Fungi</taxon>
        <taxon>Dikarya</taxon>
        <taxon>Ascomycota</taxon>
        <taxon>Pezizomycotina</taxon>
        <taxon>Dothideomycetes</taxon>
        <taxon>Pleosporomycetidae</taxon>
        <taxon>Pleosporales</taxon>
        <taxon>Pleosporales incertae sedis</taxon>
        <taxon>Aaosphaeria</taxon>
    </lineage>
</organism>
<dbReference type="AlphaFoldDB" id="A0A6A5XTE9"/>
<feature type="region of interest" description="Disordered" evidence="1">
    <location>
        <begin position="1"/>
        <end position="68"/>
    </location>
</feature>
<dbReference type="GeneID" id="54285376"/>
<name>A0A6A5XTE9_9PLEO</name>
<keyword evidence="3" id="KW-1185">Reference proteome</keyword>
<sequence length="68" mass="7120">MSAPNPVGGRQSPEPERQTGAQQQDPPASKPNQAGTETNESSADQRANLSSNPTHPLAEHAAETTSKK</sequence>
<reference evidence="2" key="1">
    <citation type="journal article" date="2020" name="Stud. Mycol.">
        <title>101 Dothideomycetes genomes: a test case for predicting lifestyles and emergence of pathogens.</title>
        <authorList>
            <person name="Haridas S."/>
            <person name="Albert R."/>
            <person name="Binder M."/>
            <person name="Bloem J."/>
            <person name="Labutti K."/>
            <person name="Salamov A."/>
            <person name="Andreopoulos B."/>
            <person name="Baker S."/>
            <person name="Barry K."/>
            <person name="Bills G."/>
            <person name="Bluhm B."/>
            <person name="Cannon C."/>
            <person name="Castanera R."/>
            <person name="Culley D."/>
            <person name="Daum C."/>
            <person name="Ezra D."/>
            <person name="Gonzalez J."/>
            <person name="Henrissat B."/>
            <person name="Kuo A."/>
            <person name="Liang C."/>
            <person name="Lipzen A."/>
            <person name="Lutzoni F."/>
            <person name="Magnuson J."/>
            <person name="Mondo S."/>
            <person name="Nolan M."/>
            <person name="Ohm R."/>
            <person name="Pangilinan J."/>
            <person name="Park H.-J."/>
            <person name="Ramirez L."/>
            <person name="Alfaro M."/>
            <person name="Sun H."/>
            <person name="Tritt A."/>
            <person name="Yoshinaga Y."/>
            <person name="Zwiers L.-H."/>
            <person name="Turgeon B."/>
            <person name="Goodwin S."/>
            <person name="Spatafora J."/>
            <person name="Crous P."/>
            <person name="Grigoriev I."/>
        </authorList>
    </citation>
    <scope>NUCLEOTIDE SEQUENCE</scope>
    <source>
        <strain evidence="2">CBS 175.79</strain>
    </source>
</reference>
<protein>
    <submittedName>
        <fullName evidence="2">Uncharacterized protein</fullName>
    </submittedName>
</protein>
<dbReference type="OrthoDB" id="5375886at2759"/>
<dbReference type="Proteomes" id="UP000799778">
    <property type="component" value="Unassembled WGS sequence"/>
</dbReference>
<feature type="compositionally biased region" description="Basic and acidic residues" evidence="1">
    <location>
        <begin position="57"/>
        <end position="68"/>
    </location>
</feature>
<dbReference type="EMBL" id="ML978069">
    <property type="protein sequence ID" value="KAF2016097.1"/>
    <property type="molecule type" value="Genomic_DNA"/>
</dbReference>
<evidence type="ECO:0000313" key="2">
    <source>
        <dbReference type="EMBL" id="KAF2016097.1"/>
    </source>
</evidence>
<feature type="compositionally biased region" description="Polar residues" evidence="1">
    <location>
        <begin position="19"/>
        <end position="54"/>
    </location>
</feature>
<accession>A0A6A5XTE9</accession>
<gene>
    <name evidence="2" type="ORF">BU24DRAFT_422433</name>
</gene>